<dbReference type="Gene3D" id="3.40.1440.10">
    <property type="entry name" value="GIY-YIG endonuclease"/>
    <property type="match status" value="1"/>
</dbReference>
<dbReference type="KEGG" id="lact:D7I46_09195"/>
<protein>
    <submittedName>
        <fullName evidence="2">GIY-YIG nuclease family protein</fullName>
    </submittedName>
</protein>
<keyword evidence="3" id="KW-1185">Reference proteome</keyword>
<evidence type="ECO:0000313" key="3">
    <source>
        <dbReference type="Proteomes" id="UP000269374"/>
    </source>
</evidence>
<organism evidence="2 3">
    <name type="scientific">Lactococcus allomyrinae</name>
    <dbReference type="NCBI Taxonomy" id="2419773"/>
    <lineage>
        <taxon>Bacteria</taxon>
        <taxon>Bacillati</taxon>
        <taxon>Bacillota</taxon>
        <taxon>Bacilli</taxon>
        <taxon>Lactobacillales</taxon>
        <taxon>Streptococcaceae</taxon>
        <taxon>Lactococcus</taxon>
    </lineage>
</organism>
<proteinExistence type="predicted"/>
<reference evidence="2 3" key="1">
    <citation type="submission" date="2018-09" db="EMBL/GenBank/DDBJ databases">
        <title>Genome sequencing of strain 1JSPR-7.</title>
        <authorList>
            <person name="Heo J."/>
            <person name="Kim S.-J."/>
            <person name="Kwon S.-W."/>
        </authorList>
    </citation>
    <scope>NUCLEOTIDE SEQUENCE [LARGE SCALE GENOMIC DNA]</scope>
    <source>
        <strain evidence="2 3">1JSPR-7</strain>
    </source>
</reference>
<dbReference type="SUPFAM" id="SSF82771">
    <property type="entry name" value="GIY-YIG endonuclease"/>
    <property type="match status" value="1"/>
</dbReference>
<sequence length="300" mass="34671">MYWRKIMAKAKIINLLLDDGNLDGLLTIEDSSWDGAMFVSPRESVEKLFEQDETNYWGVYLLISETEVYIGQASDLQRRIKQHDKGKDFWKKAVLITTKDDSLNRSAIDYIEHELIEKSRKSGTLHSENKQAGNKSKVSRFDKVRYDNFIENALLLLELIGVKVFIKNSRVIQVGAKQKFSPKDNKKSELGVNGSDKNDFYIELSDGFSYHGTNNRDYFLRTIEHLIDVSPDKFYALKDTWISKKGRAYITAKQEYSSKSNTPLYSQIKDGSFVYTNQSAQSLHKNLNGYLKNFDLERIK</sequence>
<dbReference type="AlphaFoldDB" id="A0A387BIT2"/>
<evidence type="ECO:0000313" key="2">
    <source>
        <dbReference type="EMBL" id="AYG01259.1"/>
    </source>
</evidence>
<dbReference type="Pfam" id="PF01541">
    <property type="entry name" value="GIY-YIG"/>
    <property type="match status" value="1"/>
</dbReference>
<feature type="domain" description="GIY-YIG" evidence="1">
    <location>
        <begin position="55"/>
        <end position="125"/>
    </location>
</feature>
<dbReference type="PROSITE" id="PS50164">
    <property type="entry name" value="GIY_YIG"/>
    <property type="match status" value="1"/>
</dbReference>
<dbReference type="EMBL" id="CP032627">
    <property type="protein sequence ID" value="AYG01259.1"/>
    <property type="molecule type" value="Genomic_DNA"/>
</dbReference>
<dbReference type="Proteomes" id="UP000269374">
    <property type="component" value="Chromosome"/>
</dbReference>
<accession>A0A387BIT2</accession>
<dbReference type="InterPro" id="IPR035901">
    <property type="entry name" value="GIY-YIG_endonuc_sf"/>
</dbReference>
<dbReference type="InterPro" id="IPR000305">
    <property type="entry name" value="GIY-YIG_endonuc"/>
</dbReference>
<gene>
    <name evidence="2" type="ORF">D7I46_09195</name>
</gene>
<evidence type="ECO:0000259" key="1">
    <source>
        <dbReference type="PROSITE" id="PS50164"/>
    </source>
</evidence>
<name>A0A387BIT2_9LACT</name>
<dbReference type="CDD" id="cd10447">
    <property type="entry name" value="GIY-YIG_unchar_2"/>
    <property type="match status" value="1"/>
</dbReference>
<dbReference type="OrthoDB" id="2656488at2"/>